<dbReference type="InterPro" id="IPR052174">
    <property type="entry name" value="Flavoredoxin"/>
</dbReference>
<keyword evidence="6" id="KW-0408">Iron</keyword>
<dbReference type="SUPFAM" id="SSF50475">
    <property type="entry name" value="FMN-binding split barrel"/>
    <property type="match status" value="1"/>
</dbReference>
<evidence type="ECO:0000256" key="1">
    <source>
        <dbReference type="ARBA" id="ARBA00001917"/>
    </source>
</evidence>
<dbReference type="InterPro" id="IPR012349">
    <property type="entry name" value="Split_barrel_FMN-bd"/>
</dbReference>
<evidence type="ECO:0000256" key="5">
    <source>
        <dbReference type="ARBA" id="ARBA00022982"/>
    </source>
</evidence>
<organism evidence="9 10">
    <name type="scientific">Candidatus Acutalibacter pullistercoris</name>
    <dbReference type="NCBI Taxonomy" id="2838418"/>
    <lineage>
        <taxon>Bacteria</taxon>
        <taxon>Bacillati</taxon>
        <taxon>Bacillota</taxon>
        <taxon>Clostridia</taxon>
        <taxon>Eubacteriales</taxon>
        <taxon>Acutalibacteraceae</taxon>
        <taxon>Acutalibacter</taxon>
    </lineage>
</organism>
<dbReference type="AlphaFoldDB" id="A0A9D1YCZ8"/>
<dbReference type="SMART" id="SM00903">
    <property type="entry name" value="Flavin_Reduct"/>
    <property type="match status" value="1"/>
</dbReference>
<dbReference type="Gene3D" id="2.20.28.10">
    <property type="match status" value="1"/>
</dbReference>
<dbReference type="PANTHER" id="PTHR43567:SF1">
    <property type="entry name" value="FLAVOREDOXIN"/>
    <property type="match status" value="1"/>
</dbReference>
<dbReference type="Gene3D" id="2.30.110.10">
    <property type="entry name" value="Electron Transport, Fmn-binding Protein, Chain A"/>
    <property type="match status" value="1"/>
</dbReference>
<evidence type="ECO:0000256" key="2">
    <source>
        <dbReference type="ARBA" id="ARBA00022448"/>
    </source>
</evidence>
<evidence type="ECO:0000256" key="3">
    <source>
        <dbReference type="ARBA" id="ARBA00022630"/>
    </source>
</evidence>
<keyword evidence="4" id="KW-0479">Metal-binding</keyword>
<comment type="cofactor">
    <cofactor evidence="1">
        <name>FMN</name>
        <dbReference type="ChEBI" id="CHEBI:58210"/>
    </cofactor>
</comment>
<dbReference type="InterPro" id="IPR002563">
    <property type="entry name" value="Flavin_Rdtase-like_dom"/>
</dbReference>
<dbReference type="InterPro" id="IPR024935">
    <property type="entry name" value="Rubredoxin_dom"/>
</dbReference>
<feature type="domain" description="Rubredoxin-like" evidence="8">
    <location>
        <begin position="181"/>
        <end position="222"/>
    </location>
</feature>
<evidence type="ECO:0000259" key="8">
    <source>
        <dbReference type="PROSITE" id="PS50903"/>
    </source>
</evidence>
<dbReference type="Pfam" id="PF01613">
    <property type="entry name" value="Flavin_Reduct"/>
    <property type="match status" value="1"/>
</dbReference>
<dbReference type="Pfam" id="PF00301">
    <property type="entry name" value="Rubredoxin"/>
    <property type="match status" value="1"/>
</dbReference>
<dbReference type="GO" id="GO:0005506">
    <property type="term" value="F:iron ion binding"/>
    <property type="evidence" value="ECO:0007669"/>
    <property type="project" value="InterPro"/>
</dbReference>
<dbReference type="GO" id="GO:0010181">
    <property type="term" value="F:FMN binding"/>
    <property type="evidence" value="ECO:0007669"/>
    <property type="project" value="InterPro"/>
</dbReference>
<keyword evidence="3" id="KW-0285">Flavoprotein</keyword>
<evidence type="ECO:0000256" key="7">
    <source>
        <dbReference type="ARBA" id="ARBA00038054"/>
    </source>
</evidence>
<dbReference type="SUPFAM" id="SSF57802">
    <property type="entry name" value="Rubredoxin-like"/>
    <property type="match status" value="1"/>
</dbReference>
<dbReference type="InterPro" id="IPR024934">
    <property type="entry name" value="Rubredoxin-like_dom"/>
</dbReference>
<gene>
    <name evidence="9" type="ORF">H9838_05155</name>
</gene>
<name>A0A9D1YCZ8_9FIRM</name>
<comment type="similarity">
    <text evidence="7">Belongs to the flavoredoxin family.</text>
</comment>
<proteinExistence type="inferred from homology"/>
<evidence type="ECO:0000256" key="6">
    <source>
        <dbReference type="ARBA" id="ARBA00023004"/>
    </source>
</evidence>
<evidence type="ECO:0000313" key="10">
    <source>
        <dbReference type="Proteomes" id="UP000823915"/>
    </source>
</evidence>
<accession>A0A9D1YCZ8</accession>
<reference evidence="9" key="1">
    <citation type="journal article" date="2021" name="PeerJ">
        <title>Extensive microbial diversity within the chicken gut microbiome revealed by metagenomics and culture.</title>
        <authorList>
            <person name="Gilroy R."/>
            <person name="Ravi A."/>
            <person name="Getino M."/>
            <person name="Pursley I."/>
            <person name="Horton D.L."/>
            <person name="Alikhan N.F."/>
            <person name="Baker D."/>
            <person name="Gharbi K."/>
            <person name="Hall N."/>
            <person name="Watson M."/>
            <person name="Adriaenssens E.M."/>
            <person name="Foster-Nyarko E."/>
            <person name="Jarju S."/>
            <person name="Secka A."/>
            <person name="Antonio M."/>
            <person name="Oren A."/>
            <person name="Chaudhuri R.R."/>
            <person name="La Ragione R."/>
            <person name="Hildebrand F."/>
            <person name="Pallen M.J."/>
        </authorList>
    </citation>
    <scope>NUCLEOTIDE SEQUENCE</scope>
    <source>
        <strain evidence="9">1282</strain>
    </source>
</reference>
<keyword evidence="2" id="KW-0813">Transport</keyword>
<dbReference type="PROSITE" id="PS50903">
    <property type="entry name" value="RUBREDOXIN_LIKE"/>
    <property type="match status" value="1"/>
</dbReference>
<dbReference type="Proteomes" id="UP000823915">
    <property type="component" value="Unassembled WGS sequence"/>
</dbReference>
<keyword evidence="5" id="KW-0249">Electron transport</keyword>
<dbReference type="PANTHER" id="PTHR43567">
    <property type="entry name" value="FLAVOREDOXIN-RELATED-RELATED"/>
    <property type="match status" value="1"/>
</dbReference>
<dbReference type="EMBL" id="DXDU01000087">
    <property type="protein sequence ID" value="HIY26549.1"/>
    <property type="molecule type" value="Genomic_DNA"/>
</dbReference>
<protein>
    <submittedName>
        <fullName evidence="9">Flavin reductase</fullName>
    </submittedName>
</protein>
<evidence type="ECO:0000313" key="9">
    <source>
        <dbReference type="EMBL" id="HIY26549.1"/>
    </source>
</evidence>
<dbReference type="GO" id="GO:0016646">
    <property type="term" value="F:oxidoreductase activity, acting on the CH-NH group of donors, NAD or NADP as acceptor"/>
    <property type="evidence" value="ECO:0007669"/>
    <property type="project" value="UniProtKB-ARBA"/>
</dbReference>
<reference evidence="9" key="2">
    <citation type="submission" date="2021-04" db="EMBL/GenBank/DDBJ databases">
        <authorList>
            <person name="Gilroy R."/>
        </authorList>
    </citation>
    <scope>NUCLEOTIDE SEQUENCE</scope>
    <source>
        <strain evidence="9">1282</strain>
    </source>
</reference>
<evidence type="ECO:0000256" key="4">
    <source>
        <dbReference type="ARBA" id="ARBA00022723"/>
    </source>
</evidence>
<comment type="caution">
    <text evidence="9">The sequence shown here is derived from an EMBL/GenBank/DDBJ whole genome shotgun (WGS) entry which is preliminary data.</text>
</comment>
<sequence length="223" mass="24257">MKPQVLSSLTYGMYAIGVKDGNKPNACICNTVMQLTKATPADNPLVAVSMHKANYSCGCIQREGVFTISVLSQETPASVIGALGLVSGEHADKLENVRHKVLIEGVPVIKENTCCWFLCKVKEVVESGAQKLFIGEVVAGSDESVGVPMTYRYYVEQLGGVSPKHSPTYLPPELTFDKSSGESFVCSVCGYVYSDPNFGFEELPADWTCPVCRMPKKAFVRKK</sequence>